<proteinExistence type="predicted"/>
<dbReference type="GeneID" id="92960620"/>
<keyword evidence="4" id="KW-1185">Reference proteome</keyword>
<evidence type="ECO:0000313" key="1">
    <source>
        <dbReference type="EMBL" id="CEE01283.1"/>
    </source>
</evidence>
<reference evidence="2 3" key="2">
    <citation type="submission" date="2015-01" db="EMBL/GenBank/DDBJ databases">
        <title>Draft Genome Sequences of Four Bacillus thermoamylovorans Strains, Isolated From Food Products.</title>
        <authorList>
            <person name="Krawcyk A.O."/>
            <person name="Berendsen E.M."/>
            <person name="Eijlander R.T."/>
            <person name="de Jong A."/>
            <person name="Wells-Bennik M."/>
            <person name="Kuipers O.P."/>
        </authorList>
    </citation>
    <scope>NUCLEOTIDE SEQUENCE [LARGE SCALE GENOMIC DNA]</scope>
    <source>
        <strain evidence="2 3">B4167</strain>
    </source>
</reference>
<dbReference type="InterPro" id="IPR025613">
    <property type="entry name" value="YlbE"/>
</dbReference>
<dbReference type="RefSeq" id="WP_034769551.1">
    <property type="nucleotide sequence ID" value="NZ_CCRF01000044.1"/>
</dbReference>
<dbReference type="Proteomes" id="UP000040576">
    <property type="component" value="Unassembled WGS sequence"/>
</dbReference>
<gene>
    <name evidence="2" type="ORF">B4167_2480</name>
    <name evidence="1" type="ORF">BT1A1_1454</name>
</gene>
<evidence type="ECO:0000313" key="2">
    <source>
        <dbReference type="EMBL" id="KIO73129.1"/>
    </source>
</evidence>
<dbReference type="Pfam" id="PF14003">
    <property type="entry name" value="YlbE"/>
    <property type="match status" value="1"/>
</dbReference>
<dbReference type="PATRIC" id="fig|35841.7.peg.3744"/>
<protein>
    <recommendedName>
        <fullName evidence="5">YlbE-like protein</fullName>
    </recommendedName>
</protein>
<dbReference type="EMBL" id="JXLU01000066">
    <property type="protein sequence ID" value="KIO73129.1"/>
    <property type="molecule type" value="Genomic_DNA"/>
</dbReference>
<reference evidence="1 4" key="1">
    <citation type="submission" date="2014-07" db="EMBL/GenBank/DDBJ databases">
        <authorList>
            <person name="Wibberg Daniel"/>
        </authorList>
    </citation>
    <scope>NUCLEOTIDE SEQUENCE [LARGE SCALE GENOMIC DNA]</scope>
</reference>
<dbReference type="EMBL" id="CCRF01000044">
    <property type="protein sequence ID" value="CEE01283.1"/>
    <property type="molecule type" value="Genomic_DNA"/>
</dbReference>
<organism evidence="1 4">
    <name type="scientific">Caldibacillus thermoamylovorans</name>
    <dbReference type="NCBI Taxonomy" id="35841"/>
    <lineage>
        <taxon>Bacteria</taxon>
        <taxon>Bacillati</taxon>
        <taxon>Bacillota</taxon>
        <taxon>Bacilli</taxon>
        <taxon>Bacillales</taxon>
        <taxon>Bacillaceae</taxon>
        <taxon>Caldibacillus</taxon>
    </lineage>
</organism>
<dbReference type="OrthoDB" id="1646085at2"/>
<evidence type="ECO:0000313" key="4">
    <source>
        <dbReference type="Proteomes" id="UP000040576"/>
    </source>
</evidence>
<name>A0A090IXV0_9BACI</name>
<evidence type="ECO:0000313" key="3">
    <source>
        <dbReference type="Proteomes" id="UP000032076"/>
    </source>
</evidence>
<sequence length="79" mass="9606">MRTELYQIIKNKKEWQQFIRNEPIWYKKLSRNPNAIKEFEQTALKYYQKTLPDRMNKISNGVQFASMMLSMIQSMNQVD</sequence>
<evidence type="ECO:0008006" key="5">
    <source>
        <dbReference type="Google" id="ProtNLM"/>
    </source>
</evidence>
<accession>A0A090IXV0</accession>
<dbReference type="AlphaFoldDB" id="A0A090IXV0"/>
<dbReference type="Proteomes" id="UP000032076">
    <property type="component" value="Unassembled WGS sequence"/>
</dbReference>